<protein>
    <submittedName>
        <fullName evidence="3">DEAD/DEAH box helicase</fullName>
        <ecNumber evidence="3">3.6.4.-</ecNumber>
    </submittedName>
</protein>
<sequence>MQVEELLNDLTMRAMNNQQQRVSIKCRTFMKKLGYQTRSKKRVEEVEQAIRSSKLTLRLPEEVESWSAISPDDSLHFYIEKQVQMIRKAQHTPPLPYAFQAEAIHRLHQMRKKTSFKGLVVLPTGGGKTTTAVRWLWEAALVRGKKVLWLAHRHELLNQAYATFCQYAQCDITYRIVSGVHDSARLIQDEQLLIASKDSLVHHEAILSSWLADEQEVYVVVDEAHHATSTTYKTLLSHIERQGARMYLLGLTATPFRTAESEQGALRALFTDGIFYKKDLKHLIANGILAAPHFHSLQTDVTVQTVLNEEQWRTLQQLDQLPESIMQQLVANQPRNHMIVQQYVQRQKQYGKTILFAMNRLHALTLAQVFKQYGIDARVVISNHETSVENQQTIQAFRENVFPVLINVAILTEGADFPDVQTVFLTRPTVSAILMTQMVGRALRGVAAGGTKEAYIVSFIDEWAEKIAWSNPRVLLAGENLEPIPSEQLPLQMTQMISAKMVEQVAQRLQDQAPIEERTFEQSVPKGIYSLRYIHEERAISEDILVYESDVEDYEAMFRFLPTYCVQQGLHANLERRALRAYAEELEMQFFIQDQLSPMYDIWDLVTLIHYYLVTGECPKLLAFKERQQINVTDLAKKIMKQNMSYREQQQYVFENWEQHPFLRIFFDDQFLYYKKCIQTELILLEHTQQSLDEEAFRDTPLNQLKRQHHAIWRKIVYRVFEENQKQYGQYTCVKTGYTSNEKIDFHIAYKVSLKRGGTTTVDNLTLVYKKYIQEKSSRRT</sequence>
<feature type="domain" description="Helicase ATP-binding" evidence="1">
    <location>
        <begin position="109"/>
        <end position="273"/>
    </location>
</feature>
<keyword evidence="3" id="KW-0547">Nucleotide-binding</keyword>
<dbReference type="Proteomes" id="UP001398420">
    <property type="component" value="Unassembled WGS sequence"/>
</dbReference>
<dbReference type="Gene3D" id="3.40.50.300">
    <property type="entry name" value="P-loop containing nucleotide triphosphate hydrolases"/>
    <property type="match status" value="2"/>
</dbReference>
<dbReference type="EMBL" id="JBCEWA010000016">
    <property type="protein sequence ID" value="MEL5989588.1"/>
    <property type="molecule type" value="Genomic_DNA"/>
</dbReference>
<dbReference type="InterPro" id="IPR001650">
    <property type="entry name" value="Helicase_C-like"/>
</dbReference>
<dbReference type="InterPro" id="IPR014001">
    <property type="entry name" value="Helicase_ATP-bd"/>
</dbReference>
<dbReference type="GO" id="GO:0016787">
    <property type="term" value="F:hydrolase activity"/>
    <property type="evidence" value="ECO:0007669"/>
    <property type="project" value="UniProtKB-KW"/>
</dbReference>
<dbReference type="RefSeq" id="WP_342303203.1">
    <property type="nucleotide sequence ID" value="NZ_JBCEWA010000016.1"/>
</dbReference>
<dbReference type="SMART" id="SM00487">
    <property type="entry name" value="DEXDc"/>
    <property type="match status" value="1"/>
</dbReference>
<feature type="domain" description="Helicase C-terminal" evidence="2">
    <location>
        <begin position="338"/>
        <end position="497"/>
    </location>
</feature>
<comment type="caution">
    <text evidence="3">The sequence shown here is derived from an EMBL/GenBank/DDBJ whole genome shotgun (WGS) entry which is preliminary data.</text>
</comment>
<keyword evidence="3" id="KW-0347">Helicase</keyword>
<dbReference type="SUPFAM" id="SSF52540">
    <property type="entry name" value="P-loop containing nucleoside triphosphate hydrolases"/>
    <property type="match status" value="1"/>
</dbReference>
<organism evidence="3 4">
    <name type="scientific">Kurthia gibsonii</name>
    <dbReference type="NCBI Taxonomy" id="33946"/>
    <lineage>
        <taxon>Bacteria</taxon>
        <taxon>Bacillati</taxon>
        <taxon>Bacillota</taxon>
        <taxon>Bacilli</taxon>
        <taxon>Bacillales</taxon>
        <taxon>Caryophanaceae</taxon>
        <taxon>Kurthia</taxon>
    </lineage>
</organism>
<name>A0ABU9LQU9_9BACL</name>
<keyword evidence="3" id="KW-0067">ATP-binding</keyword>
<dbReference type="PROSITE" id="PS51194">
    <property type="entry name" value="HELICASE_CTER"/>
    <property type="match status" value="1"/>
</dbReference>
<dbReference type="InterPro" id="IPR006935">
    <property type="entry name" value="Helicase/UvrB_N"/>
</dbReference>
<gene>
    <name evidence="3" type="ORF">AAF454_14380</name>
</gene>
<dbReference type="GO" id="GO:0004386">
    <property type="term" value="F:helicase activity"/>
    <property type="evidence" value="ECO:0007669"/>
    <property type="project" value="UniProtKB-KW"/>
</dbReference>
<dbReference type="PROSITE" id="PS51192">
    <property type="entry name" value="HELICASE_ATP_BIND_1"/>
    <property type="match status" value="1"/>
</dbReference>
<dbReference type="Pfam" id="PF04851">
    <property type="entry name" value="ResIII"/>
    <property type="match status" value="1"/>
</dbReference>
<proteinExistence type="predicted"/>
<evidence type="ECO:0000313" key="3">
    <source>
        <dbReference type="EMBL" id="MEL5989588.1"/>
    </source>
</evidence>
<dbReference type="Pfam" id="PF00271">
    <property type="entry name" value="Helicase_C"/>
    <property type="match status" value="1"/>
</dbReference>
<dbReference type="InterPro" id="IPR027417">
    <property type="entry name" value="P-loop_NTPase"/>
</dbReference>
<reference evidence="3 4" key="1">
    <citation type="submission" date="2024-04" db="EMBL/GenBank/DDBJ databases">
        <authorList>
            <person name="Wu Y.S."/>
            <person name="Zhang L."/>
        </authorList>
    </citation>
    <scope>NUCLEOTIDE SEQUENCE [LARGE SCALE GENOMIC DNA]</scope>
    <source>
        <strain evidence="3 4">KG-01</strain>
    </source>
</reference>
<evidence type="ECO:0000259" key="1">
    <source>
        <dbReference type="PROSITE" id="PS51192"/>
    </source>
</evidence>
<dbReference type="PANTHER" id="PTHR47396">
    <property type="entry name" value="TYPE I RESTRICTION ENZYME ECOKI R PROTEIN"/>
    <property type="match status" value="1"/>
</dbReference>
<accession>A0ABU9LQU9</accession>
<dbReference type="SMART" id="SM00490">
    <property type="entry name" value="HELICc"/>
    <property type="match status" value="1"/>
</dbReference>
<dbReference type="EC" id="3.6.4.-" evidence="3"/>
<dbReference type="PANTHER" id="PTHR47396:SF1">
    <property type="entry name" value="ATP-DEPENDENT HELICASE IRC3-RELATED"/>
    <property type="match status" value="1"/>
</dbReference>
<evidence type="ECO:0000259" key="2">
    <source>
        <dbReference type="PROSITE" id="PS51194"/>
    </source>
</evidence>
<keyword evidence="4" id="KW-1185">Reference proteome</keyword>
<dbReference type="InterPro" id="IPR050742">
    <property type="entry name" value="Helicase_Restrict-Modif_Enz"/>
</dbReference>
<keyword evidence="3" id="KW-0378">Hydrolase</keyword>
<evidence type="ECO:0000313" key="4">
    <source>
        <dbReference type="Proteomes" id="UP001398420"/>
    </source>
</evidence>